<evidence type="ECO:0000313" key="2">
    <source>
        <dbReference type="Proteomes" id="UP000339249"/>
    </source>
</evidence>
<protein>
    <submittedName>
        <fullName evidence="1">DNA ligase B</fullName>
        <ecNumber evidence="1">6.5.1.2</ecNumber>
    </submittedName>
</protein>
<name>A0A4U9D4A5_RAOTE</name>
<dbReference type="Proteomes" id="UP000339249">
    <property type="component" value="Unassembled WGS sequence"/>
</dbReference>
<proteinExistence type="predicted"/>
<keyword evidence="1" id="KW-0436">Ligase</keyword>
<dbReference type="GO" id="GO:0003911">
    <property type="term" value="F:DNA ligase (NAD+) activity"/>
    <property type="evidence" value="ECO:0007669"/>
    <property type="project" value="UniProtKB-EC"/>
</dbReference>
<dbReference type="EMBL" id="CABDVU010000001">
    <property type="protein sequence ID" value="VTN12627.1"/>
    <property type="molecule type" value="Genomic_DNA"/>
</dbReference>
<reference evidence="1 2" key="1">
    <citation type="submission" date="2019-04" db="EMBL/GenBank/DDBJ databases">
        <authorList>
            <consortium name="Pathogen Informatics"/>
        </authorList>
    </citation>
    <scope>NUCLEOTIDE SEQUENCE [LARGE SCALE GENOMIC DNA]</scope>
    <source>
        <strain evidence="1 2">NCTC9185</strain>
    </source>
</reference>
<dbReference type="SUPFAM" id="SSF47781">
    <property type="entry name" value="RuvA domain 2-like"/>
    <property type="match status" value="1"/>
</dbReference>
<evidence type="ECO:0000313" key="1">
    <source>
        <dbReference type="EMBL" id="VTN12627.1"/>
    </source>
</evidence>
<sequence length="114" mass="12821">MEHLFSWLAFTPQQLQSVPGISARRGQRLWHQFNHARQQPFLRWVQALGVPVPQAAMAGLAGEGWSQLLARSEEQWRRLPGVGDEKARQLVAFLRHPDVAALAQWLSGQGISGF</sequence>
<dbReference type="InterPro" id="IPR010994">
    <property type="entry name" value="RuvA_2-like"/>
</dbReference>
<dbReference type="AlphaFoldDB" id="A0A4U9D4A5"/>
<gene>
    <name evidence="1" type="primary">ligB_1</name>
    <name evidence="1" type="ORF">NCTC9185_04610</name>
</gene>
<dbReference type="EC" id="6.5.1.2" evidence="1"/>
<organism evidence="1 2">
    <name type="scientific">Raoultella terrigena</name>
    <name type="common">Klebsiella terrigena</name>
    <dbReference type="NCBI Taxonomy" id="577"/>
    <lineage>
        <taxon>Bacteria</taxon>
        <taxon>Pseudomonadati</taxon>
        <taxon>Pseudomonadota</taxon>
        <taxon>Gammaproteobacteria</taxon>
        <taxon>Enterobacterales</taxon>
        <taxon>Enterobacteriaceae</taxon>
        <taxon>Klebsiella/Raoultella group</taxon>
        <taxon>Raoultella</taxon>
    </lineage>
</organism>
<accession>A0A4U9D4A5</accession>